<dbReference type="SUPFAM" id="SSF82171">
    <property type="entry name" value="DPP6 N-terminal domain-like"/>
    <property type="match status" value="1"/>
</dbReference>
<dbReference type="PROSITE" id="PS50225">
    <property type="entry name" value="SOCS"/>
    <property type="match status" value="1"/>
</dbReference>
<name>A0AAD9IV50_9ANNE</name>
<dbReference type="InterPro" id="IPR001496">
    <property type="entry name" value="SOCS_box"/>
</dbReference>
<accession>A0AAD9IV50</accession>
<protein>
    <recommendedName>
        <fullName evidence="1">SOCS box domain-containing protein</fullName>
    </recommendedName>
</protein>
<dbReference type="Gene3D" id="1.10.750.20">
    <property type="entry name" value="SOCS box"/>
    <property type="match status" value="1"/>
</dbReference>
<keyword evidence="3" id="KW-1185">Reference proteome</keyword>
<dbReference type="Pfam" id="PF07525">
    <property type="entry name" value="SOCS_box"/>
    <property type="match status" value="1"/>
</dbReference>
<dbReference type="AlphaFoldDB" id="A0AAD9IV50"/>
<sequence length="419" mass="47487">MGSANSRRAIAGAEGLTTQAQIPRDASAWEQIYSETLSTWKYSAVLWGFEPRIDYTNNVKARLQPWCCGGRYFSVRYDSPKEVIERPYFLITITETCFRQDTYIRLPCAYQSRLHVEPDPSGHYLKPVQVVGYREGIAVLQVNANDGKMEFLVVHMKTATVIGMHKIEVTGKHYLCDTLISPDLASFIIKPNAMYVLNFCRGEYQNVIKLVSCKGENGHCPVTKKLFDGIAVRLFVAFDPRYQWRRIAIGNYLRGGRDAVCLYDTDTEVIIVESDTSHYQTTHNIVYSPDGTYLASLILGRSVKDGLFNFPRVLVYSTTDLSILHVIRTTFLAEVPTLSPSALFPLFSETGTHLAIAYGEQGTFYQQVAGVHVYKMPVLLDLQSLCRLTIRDFFDSQDVERLPLPTKLKSYLRFQPSYG</sequence>
<comment type="caution">
    <text evidence="2">The sequence shown here is derived from an EMBL/GenBank/DDBJ whole genome shotgun (WGS) entry which is preliminary data.</text>
</comment>
<evidence type="ECO:0000313" key="2">
    <source>
        <dbReference type="EMBL" id="KAK2141138.1"/>
    </source>
</evidence>
<evidence type="ECO:0000259" key="1">
    <source>
        <dbReference type="PROSITE" id="PS50225"/>
    </source>
</evidence>
<organism evidence="2 3">
    <name type="scientific">Paralvinella palmiformis</name>
    <dbReference type="NCBI Taxonomy" id="53620"/>
    <lineage>
        <taxon>Eukaryota</taxon>
        <taxon>Metazoa</taxon>
        <taxon>Spiralia</taxon>
        <taxon>Lophotrochozoa</taxon>
        <taxon>Annelida</taxon>
        <taxon>Polychaeta</taxon>
        <taxon>Sedentaria</taxon>
        <taxon>Canalipalpata</taxon>
        <taxon>Terebellida</taxon>
        <taxon>Terebelliformia</taxon>
        <taxon>Alvinellidae</taxon>
        <taxon>Paralvinella</taxon>
    </lineage>
</organism>
<dbReference type="SMART" id="SM00969">
    <property type="entry name" value="SOCS_box"/>
    <property type="match status" value="1"/>
</dbReference>
<dbReference type="SUPFAM" id="SSF158235">
    <property type="entry name" value="SOCS box-like"/>
    <property type="match status" value="1"/>
</dbReference>
<dbReference type="GO" id="GO:0035556">
    <property type="term" value="P:intracellular signal transduction"/>
    <property type="evidence" value="ECO:0007669"/>
    <property type="project" value="InterPro"/>
</dbReference>
<gene>
    <name evidence="2" type="ORF">LSH36_1155g00005</name>
</gene>
<reference evidence="2" key="1">
    <citation type="journal article" date="2023" name="Mol. Biol. Evol.">
        <title>Third-Generation Sequencing Reveals the Adaptive Role of the Epigenome in Three Deep-Sea Polychaetes.</title>
        <authorList>
            <person name="Perez M."/>
            <person name="Aroh O."/>
            <person name="Sun Y."/>
            <person name="Lan Y."/>
            <person name="Juniper S.K."/>
            <person name="Young C.R."/>
            <person name="Angers B."/>
            <person name="Qian P.Y."/>
        </authorList>
    </citation>
    <scope>NUCLEOTIDE SEQUENCE</scope>
    <source>
        <strain evidence="2">P08H-3</strain>
    </source>
</reference>
<feature type="domain" description="SOCS box" evidence="1">
    <location>
        <begin position="382"/>
        <end position="418"/>
    </location>
</feature>
<proteinExistence type="predicted"/>
<dbReference type="SMART" id="SM00253">
    <property type="entry name" value="SOCS"/>
    <property type="match status" value="1"/>
</dbReference>
<dbReference type="Proteomes" id="UP001208570">
    <property type="component" value="Unassembled WGS sequence"/>
</dbReference>
<dbReference type="InterPro" id="IPR036036">
    <property type="entry name" value="SOCS_box-like_dom_sf"/>
</dbReference>
<evidence type="ECO:0000313" key="3">
    <source>
        <dbReference type="Proteomes" id="UP001208570"/>
    </source>
</evidence>
<dbReference type="EMBL" id="JAODUP010001155">
    <property type="protein sequence ID" value="KAK2141138.1"/>
    <property type="molecule type" value="Genomic_DNA"/>
</dbReference>